<dbReference type="InterPro" id="IPR029058">
    <property type="entry name" value="AB_hydrolase_fold"/>
</dbReference>
<feature type="compositionally biased region" description="Basic and acidic residues" evidence="1">
    <location>
        <begin position="61"/>
        <end position="73"/>
    </location>
</feature>
<feature type="domain" description="Serine aminopeptidase S33" evidence="2">
    <location>
        <begin position="74"/>
        <end position="274"/>
    </location>
</feature>
<name>M2XYY2_9MICC</name>
<feature type="region of interest" description="Disordered" evidence="1">
    <location>
        <begin position="45"/>
        <end position="73"/>
    </location>
</feature>
<evidence type="ECO:0000313" key="4">
    <source>
        <dbReference type="Proteomes" id="UP000009877"/>
    </source>
</evidence>
<protein>
    <submittedName>
        <fullName evidence="3">Hydrolase</fullName>
    </submittedName>
</protein>
<dbReference type="EMBL" id="ANHZ02000001">
    <property type="protein sequence ID" value="EME37893.1"/>
    <property type="molecule type" value="Genomic_DNA"/>
</dbReference>
<dbReference type="AlphaFoldDB" id="M2XYY2"/>
<evidence type="ECO:0000259" key="2">
    <source>
        <dbReference type="Pfam" id="PF12146"/>
    </source>
</evidence>
<dbReference type="Proteomes" id="UP000009877">
    <property type="component" value="Unassembled WGS sequence"/>
</dbReference>
<dbReference type="STRING" id="71999.KPaMU14_05880"/>
<accession>M2XYY2</accession>
<dbReference type="InterPro" id="IPR022742">
    <property type="entry name" value="Hydrolase_4"/>
</dbReference>
<dbReference type="Pfam" id="PF12146">
    <property type="entry name" value="Hydrolase_4"/>
    <property type="match status" value="1"/>
</dbReference>
<proteinExistence type="predicted"/>
<feature type="region of interest" description="Disordered" evidence="1">
    <location>
        <begin position="1"/>
        <end position="24"/>
    </location>
</feature>
<dbReference type="PANTHER" id="PTHR11614">
    <property type="entry name" value="PHOSPHOLIPASE-RELATED"/>
    <property type="match status" value="1"/>
</dbReference>
<keyword evidence="4" id="KW-1185">Reference proteome</keyword>
<comment type="caution">
    <text evidence="3">The sequence shown here is derived from an EMBL/GenBank/DDBJ whole genome shotgun (WGS) entry which is preliminary data.</text>
</comment>
<sequence length="366" mass="40367">MHSAQEQALAPDGGSAEGPWSEDVLGPGFQARRLRVTGRGVHDRATLVRHLPGQDPGCEQDPDRGPTDAEARQRPAGTVIYVHGWSDYFANPELARTVSAAGFRFYAVDLHGYGRALDDDVLARPDVPGYAESMREYREDLQQAVRAIAEDGAPAEPGRIVWIGHSTGGLLLSLAALLAQEPPAGLALATPWIASHAHDLTGRALVAVLRRVPRRWHGRPLPLRLTSSYYRSLSADHEGEWELDPRWRPQTSFPLTVGFLLAAHQGHLRLRQLHLAGSQVQAPVLLQTARASLFLPWWTPLASRRDTVLDVRQVRRGIGVLSRTPRVISYDSGLHDIHRSAPQVRERAFADLSGWLREIAQRLPGG</sequence>
<dbReference type="RefSeq" id="WP_006213236.1">
    <property type="nucleotide sequence ID" value="NZ_ANHZ02000001.1"/>
</dbReference>
<dbReference type="GO" id="GO:0016787">
    <property type="term" value="F:hydrolase activity"/>
    <property type="evidence" value="ECO:0007669"/>
    <property type="project" value="UniProtKB-KW"/>
</dbReference>
<evidence type="ECO:0000256" key="1">
    <source>
        <dbReference type="SAM" id="MobiDB-lite"/>
    </source>
</evidence>
<organism evidence="3 4">
    <name type="scientific">Kocuria palustris PEL</name>
    <dbReference type="NCBI Taxonomy" id="1236550"/>
    <lineage>
        <taxon>Bacteria</taxon>
        <taxon>Bacillati</taxon>
        <taxon>Actinomycetota</taxon>
        <taxon>Actinomycetes</taxon>
        <taxon>Micrococcales</taxon>
        <taxon>Micrococcaceae</taxon>
        <taxon>Kocuria</taxon>
    </lineage>
</organism>
<dbReference type="SUPFAM" id="SSF53474">
    <property type="entry name" value="alpha/beta-Hydrolases"/>
    <property type="match status" value="1"/>
</dbReference>
<reference evidence="3 4" key="1">
    <citation type="journal article" date="2014" name="Genome Announc.">
        <title>Draft Genome Sequence of Kocuria palustris PEL.</title>
        <authorList>
            <person name="Sharma G."/>
            <person name="Khatri I."/>
            <person name="Subramanian S."/>
        </authorList>
    </citation>
    <scope>NUCLEOTIDE SEQUENCE [LARGE SCALE GENOMIC DNA]</scope>
    <source>
        <strain evidence="3 4">PEL</strain>
    </source>
</reference>
<dbReference type="InterPro" id="IPR051044">
    <property type="entry name" value="MAG_DAG_Lipase"/>
</dbReference>
<gene>
    <name evidence="3" type="ORF">C884_00088</name>
</gene>
<keyword evidence="3" id="KW-0378">Hydrolase</keyword>
<dbReference type="Gene3D" id="3.40.50.1820">
    <property type="entry name" value="alpha/beta hydrolase"/>
    <property type="match status" value="1"/>
</dbReference>
<evidence type="ECO:0000313" key="3">
    <source>
        <dbReference type="EMBL" id="EME37893.1"/>
    </source>
</evidence>